<evidence type="ECO:0000313" key="3">
    <source>
        <dbReference type="Proteomes" id="UP000053676"/>
    </source>
</evidence>
<feature type="signal peptide" evidence="1">
    <location>
        <begin position="1"/>
        <end position="19"/>
    </location>
</feature>
<organism evidence="2 3">
    <name type="scientific">Necator americanus</name>
    <name type="common">Human hookworm</name>
    <dbReference type="NCBI Taxonomy" id="51031"/>
    <lineage>
        <taxon>Eukaryota</taxon>
        <taxon>Metazoa</taxon>
        <taxon>Ecdysozoa</taxon>
        <taxon>Nematoda</taxon>
        <taxon>Chromadorea</taxon>
        <taxon>Rhabditida</taxon>
        <taxon>Rhabditina</taxon>
        <taxon>Rhabditomorpha</taxon>
        <taxon>Strongyloidea</taxon>
        <taxon>Ancylostomatidae</taxon>
        <taxon>Bunostominae</taxon>
        <taxon>Necator</taxon>
    </lineage>
</organism>
<protein>
    <submittedName>
        <fullName evidence="2">Uncharacterized protein</fullName>
    </submittedName>
</protein>
<name>W2SMQ8_NECAM</name>
<dbReference type="AlphaFoldDB" id="W2SMQ8"/>
<reference evidence="3" key="1">
    <citation type="journal article" date="2014" name="Nat. Genet.">
        <title>Genome of the human hookworm Necator americanus.</title>
        <authorList>
            <person name="Tang Y.T."/>
            <person name="Gao X."/>
            <person name="Rosa B.A."/>
            <person name="Abubucker S."/>
            <person name="Hallsworth-Pepin K."/>
            <person name="Martin J."/>
            <person name="Tyagi R."/>
            <person name="Heizer E."/>
            <person name="Zhang X."/>
            <person name="Bhonagiri-Palsikar V."/>
            <person name="Minx P."/>
            <person name="Warren W.C."/>
            <person name="Wang Q."/>
            <person name="Zhan B."/>
            <person name="Hotez P.J."/>
            <person name="Sternberg P.W."/>
            <person name="Dougall A."/>
            <person name="Gaze S.T."/>
            <person name="Mulvenna J."/>
            <person name="Sotillo J."/>
            <person name="Ranganathan S."/>
            <person name="Rabelo E.M."/>
            <person name="Wilson R.K."/>
            <person name="Felgner P.L."/>
            <person name="Bethony J."/>
            <person name="Hawdon J.M."/>
            <person name="Gasser R.B."/>
            <person name="Loukas A."/>
            <person name="Mitreva M."/>
        </authorList>
    </citation>
    <scope>NUCLEOTIDE SEQUENCE [LARGE SCALE GENOMIC DNA]</scope>
</reference>
<accession>W2SMQ8</accession>
<evidence type="ECO:0000256" key="1">
    <source>
        <dbReference type="SAM" id="SignalP"/>
    </source>
</evidence>
<dbReference type="KEGG" id="nai:NECAME_00948"/>
<dbReference type="EMBL" id="KI669015">
    <property type="protein sequence ID" value="ETN70002.1"/>
    <property type="molecule type" value="Genomic_DNA"/>
</dbReference>
<keyword evidence="3" id="KW-1185">Reference proteome</keyword>
<evidence type="ECO:0000313" key="2">
    <source>
        <dbReference type="EMBL" id="ETN70002.1"/>
    </source>
</evidence>
<keyword evidence="1" id="KW-0732">Signal</keyword>
<gene>
    <name evidence="2" type="ORF">NECAME_00948</name>
</gene>
<dbReference type="Proteomes" id="UP000053676">
    <property type="component" value="Unassembled WGS sequence"/>
</dbReference>
<sequence length="58" mass="6616">MNFTALLAFLLSLLTLGAGRIARYGEKQNSRRPKMFERFGDLSSMVKTMDGIQWSRFG</sequence>
<feature type="chain" id="PRO_5004825466" evidence="1">
    <location>
        <begin position="20"/>
        <end position="58"/>
    </location>
</feature>
<proteinExistence type="predicted"/>